<dbReference type="InterPro" id="IPR050584">
    <property type="entry name" value="Cholesterol_7-desaturase"/>
</dbReference>
<dbReference type="InterPro" id="IPR017941">
    <property type="entry name" value="Rieske_2Fe-2S"/>
</dbReference>
<dbReference type="Gene3D" id="2.102.10.10">
    <property type="entry name" value="Rieske [2Fe-2S] iron-sulphur domain"/>
    <property type="match status" value="1"/>
</dbReference>
<evidence type="ECO:0000256" key="5">
    <source>
        <dbReference type="ARBA" id="ARBA00023014"/>
    </source>
</evidence>
<dbReference type="InterPro" id="IPR044043">
    <property type="entry name" value="VanA_C_cat"/>
</dbReference>
<evidence type="ECO:0000259" key="7">
    <source>
        <dbReference type="PROSITE" id="PS51296"/>
    </source>
</evidence>
<keyword evidence="5" id="KW-0411">Iron-sulfur</keyword>
<dbReference type="RefSeq" id="WP_010840294.1">
    <property type="nucleotide sequence ID" value="NZ_QRCM01000001.1"/>
</dbReference>
<dbReference type="SUPFAM" id="SSF50022">
    <property type="entry name" value="ISP domain"/>
    <property type="match status" value="1"/>
</dbReference>
<dbReference type="EMBL" id="QRCM01000001">
    <property type="protein sequence ID" value="TXG89169.1"/>
    <property type="molecule type" value="Genomic_DNA"/>
</dbReference>
<dbReference type="GO" id="GO:0051213">
    <property type="term" value="F:dioxygenase activity"/>
    <property type="evidence" value="ECO:0007669"/>
    <property type="project" value="UniProtKB-KW"/>
</dbReference>
<evidence type="ECO:0000256" key="6">
    <source>
        <dbReference type="SAM" id="MobiDB-lite"/>
    </source>
</evidence>
<comment type="caution">
    <text evidence="8">The sequence shown here is derived from an EMBL/GenBank/DDBJ whole genome shotgun (WGS) entry which is preliminary data.</text>
</comment>
<keyword evidence="3" id="KW-0560">Oxidoreductase</keyword>
<evidence type="ECO:0000313" key="8">
    <source>
        <dbReference type="EMBL" id="TXG89169.1"/>
    </source>
</evidence>
<dbReference type="GO" id="GO:0016705">
    <property type="term" value="F:oxidoreductase activity, acting on paired donors, with incorporation or reduction of molecular oxygen"/>
    <property type="evidence" value="ECO:0007669"/>
    <property type="project" value="UniProtKB-ARBA"/>
</dbReference>
<dbReference type="GO" id="GO:0046872">
    <property type="term" value="F:metal ion binding"/>
    <property type="evidence" value="ECO:0007669"/>
    <property type="project" value="UniProtKB-KW"/>
</dbReference>
<gene>
    <name evidence="8" type="ORF">DW322_01560</name>
</gene>
<keyword evidence="8" id="KW-0223">Dioxygenase</keyword>
<accession>A0A6P2C8V8</accession>
<feature type="domain" description="Rieske" evidence="7">
    <location>
        <begin position="43"/>
        <end position="147"/>
    </location>
</feature>
<feature type="region of interest" description="Disordered" evidence="6">
    <location>
        <begin position="1"/>
        <end position="23"/>
    </location>
</feature>
<keyword evidence="4" id="KW-0408">Iron</keyword>
<evidence type="ECO:0000256" key="2">
    <source>
        <dbReference type="ARBA" id="ARBA00022723"/>
    </source>
</evidence>
<keyword evidence="2" id="KW-0479">Metal-binding</keyword>
<evidence type="ECO:0000256" key="4">
    <source>
        <dbReference type="ARBA" id="ARBA00023004"/>
    </source>
</evidence>
<protein>
    <submittedName>
        <fullName evidence="8">3-phenylpropionate dioxygenase</fullName>
    </submittedName>
</protein>
<evidence type="ECO:0000256" key="1">
    <source>
        <dbReference type="ARBA" id="ARBA00022714"/>
    </source>
</evidence>
<evidence type="ECO:0000313" key="9">
    <source>
        <dbReference type="Proteomes" id="UP000471120"/>
    </source>
</evidence>
<name>A0A6P2C8V8_9NOCA</name>
<dbReference type="Proteomes" id="UP000471120">
    <property type="component" value="Unassembled WGS sequence"/>
</dbReference>
<dbReference type="AlphaFoldDB" id="A0A6P2C8V8"/>
<reference evidence="8 9" key="1">
    <citation type="submission" date="2018-07" db="EMBL/GenBank/DDBJ databases">
        <title>Genome sequence of Rhodococcus rhodnii ATCC 35071 from Rhodnius prolixus.</title>
        <authorList>
            <person name="Patel V."/>
            <person name="Vogel K.J."/>
        </authorList>
    </citation>
    <scope>NUCLEOTIDE SEQUENCE [LARGE SCALE GENOMIC DNA]</scope>
    <source>
        <strain evidence="8 9">ATCC 35071</strain>
    </source>
</reference>
<dbReference type="PANTHER" id="PTHR21266">
    <property type="entry name" value="IRON-SULFUR DOMAIN CONTAINING PROTEIN"/>
    <property type="match status" value="1"/>
</dbReference>
<proteinExistence type="predicted"/>
<dbReference type="PANTHER" id="PTHR21266:SF60">
    <property type="entry name" value="3-KETOSTEROID-9-ALPHA-MONOOXYGENASE, OXYGENASE COMPONENT"/>
    <property type="match status" value="1"/>
</dbReference>
<dbReference type="GO" id="GO:0051537">
    <property type="term" value="F:2 iron, 2 sulfur cluster binding"/>
    <property type="evidence" value="ECO:0007669"/>
    <property type="project" value="UniProtKB-KW"/>
</dbReference>
<feature type="compositionally biased region" description="Low complexity" evidence="6">
    <location>
        <begin position="1"/>
        <end position="17"/>
    </location>
</feature>
<dbReference type="GO" id="GO:0004497">
    <property type="term" value="F:monooxygenase activity"/>
    <property type="evidence" value="ECO:0007669"/>
    <property type="project" value="UniProtKB-ARBA"/>
</dbReference>
<dbReference type="SUPFAM" id="SSF55961">
    <property type="entry name" value="Bet v1-like"/>
    <property type="match status" value="1"/>
</dbReference>
<dbReference type="PROSITE" id="PS51296">
    <property type="entry name" value="RIESKE"/>
    <property type="match status" value="1"/>
</dbReference>
<keyword evidence="1" id="KW-0001">2Fe-2S</keyword>
<dbReference type="Pfam" id="PF00355">
    <property type="entry name" value="Rieske"/>
    <property type="match status" value="1"/>
</dbReference>
<dbReference type="InterPro" id="IPR036922">
    <property type="entry name" value="Rieske_2Fe-2S_sf"/>
</dbReference>
<dbReference type="Gene3D" id="3.90.380.10">
    <property type="entry name" value="Naphthalene 1,2-dioxygenase Alpha Subunit, Chain A, domain 1"/>
    <property type="match status" value="1"/>
</dbReference>
<dbReference type="Pfam" id="PF19112">
    <property type="entry name" value="VanA_C"/>
    <property type="match status" value="1"/>
</dbReference>
<organism evidence="8 9">
    <name type="scientific">Rhodococcus rhodnii</name>
    <dbReference type="NCBI Taxonomy" id="38312"/>
    <lineage>
        <taxon>Bacteria</taxon>
        <taxon>Bacillati</taxon>
        <taxon>Actinomycetota</taxon>
        <taxon>Actinomycetes</taxon>
        <taxon>Mycobacteriales</taxon>
        <taxon>Nocardiaceae</taxon>
        <taxon>Rhodococcus</taxon>
    </lineage>
</organism>
<evidence type="ECO:0000256" key="3">
    <source>
        <dbReference type="ARBA" id="ARBA00023002"/>
    </source>
</evidence>
<sequence length="364" mass="41103">MTTTTPPTTGRPTATGGSRKRAVGVRKDMTAEDLAANGLRDRWYPILPSHMIGRGELKKVRRLNIDWVLFRDAQGTLRMLEDRCPHRSAPLSVGQHLGDRLACKYHGVQVDGTGTVVSVPGMPGCALEGKQATVSLQVVEAADTIFAFVPLTADSEPTPFVLPDRLADPEVSWFPNFAEWAGPWRFYMDNVLDPMHGAFLHRNSHSMFGGDTSARFRIRETDRGFFFEKTDQRGVNFDWVEYVRGSMDYVDLEIPYADNAGPGGVFGIVGMATPIDENNSAIFHWRTRRVQGWEREVWRFLYRTRLEAKHWEVLEQDREVLEALAADADLEEHLYQHDLGVTRIRRIYRADAGRQAAVLAGEMV</sequence>